<dbReference type="EMBL" id="BMFF01000008">
    <property type="protein sequence ID" value="GGD09587.1"/>
    <property type="molecule type" value="Genomic_DNA"/>
</dbReference>
<accession>A0ABQ1Q0T1</accession>
<name>A0ABQ1Q0T1_9GAMM</name>
<keyword evidence="3" id="KW-1185">Reference proteome</keyword>
<comment type="caution">
    <text evidence="2">The sequence shown here is derived from an EMBL/GenBank/DDBJ whole genome shotgun (WGS) entry which is preliminary data.</text>
</comment>
<proteinExistence type="predicted"/>
<organism evidence="2 3">
    <name type="scientific">Halopseudomonas salina</name>
    <dbReference type="NCBI Taxonomy" id="1323744"/>
    <lineage>
        <taxon>Bacteria</taxon>
        <taxon>Pseudomonadati</taxon>
        <taxon>Pseudomonadota</taxon>
        <taxon>Gammaproteobacteria</taxon>
        <taxon>Pseudomonadales</taxon>
        <taxon>Pseudomonadaceae</taxon>
        <taxon>Halopseudomonas</taxon>
    </lineage>
</organism>
<dbReference type="RefSeq" id="WP_150279015.1">
    <property type="nucleotide sequence ID" value="NZ_BMFF01000008.1"/>
</dbReference>
<feature type="coiled-coil region" evidence="1">
    <location>
        <begin position="199"/>
        <end position="236"/>
    </location>
</feature>
<evidence type="ECO:0000313" key="3">
    <source>
        <dbReference type="Proteomes" id="UP000638188"/>
    </source>
</evidence>
<sequence length="282" mass="31363">MNITHKPLLTEAVLFFAERGIAKQMLYAEFEALLDGMVATPEFADETVEAVFVQINNRLHVRAAVFFTLDFDLDGHISPLWNMPLRALAEKAGRGPDMGGGPIRLACLGFCSDNRFKPNLWKPAQREGKADLLMIKEAVTRNTLGILGDDREALAVIQTEHLQMAAEDAWYGGGNVVSPQARVGSQLPEQDKKSSAQAAAAATEQQAAHKEQISDLKRQLDELRQLREVELAAERQRHKDHLAIVQGELHDIKNELALQQKINITLKRDLSRLQNRSASDAD</sequence>
<gene>
    <name evidence="2" type="ORF">GCM10007418_30790</name>
</gene>
<reference evidence="3" key="1">
    <citation type="journal article" date="2019" name="Int. J. Syst. Evol. Microbiol.">
        <title>The Global Catalogue of Microorganisms (GCM) 10K type strain sequencing project: providing services to taxonomists for standard genome sequencing and annotation.</title>
        <authorList>
            <consortium name="The Broad Institute Genomics Platform"/>
            <consortium name="The Broad Institute Genome Sequencing Center for Infectious Disease"/>
            <person name="Wu L."/>
            <person name="Ma J."/>
        </authorList>
    </citation>
    <scope>NUCLEOTIDE SEQUENCE [LARGE SCALE GENOMIC DNA]</scope>
    <source>
        <strain evidence="3">CGMCC 1.12482</strain>
    </source>
</reference>
<keyword evidence="1" id="KW-0175">Coiled coil</keyword>
<protein>
    <submittedName>
        <fullName evidence="2">Uncharacterized protein</fullName>
    </submittedName>
</protein>
<evidence type="ECO:0000313" key="2">
    <source>
        <dbReference type="EMBL" id="GGD09587.1"/>
    </source>
</evidence>
<evidence type="ECO:0000256" key="1">
    <source>
        <dbReference type="SAM" id="Coils"/>
    </source>
</evidence>
<dbReference type="Proteomes" id="UP000638188">
    <property type="component" value="Unassembled WGS sequence"/>
</dbReference>